<feature type="compositionally biased region" description="Basic and acidic residues" evidence="1">
    <location>
        <begin position="136"/>
        <end position="146"/>
    </location>
</feature>
<feature type="region of interest" description="Disordered" evidence="1">
    <location>
        <begin position="124"/>
        <end position="146"/>
    </location>
</feature>
<accession>A0A7W3P6Z9</accession>
<dbReference type="AlphaFoldDB" id="A0A7W3P6Z9"/>
<protein>
    <recommendedName>
        <fullName evidence="5">Integral membrane protein</fullName>
    </recommendedName>
</protein>
<proteinExistence type="predicted"/>
<dbReference type="RefSeq" id="WP_182561190.1">
    <property type="nucleotide sequence ID" value="NZ_JACGWT010000005.1"/>
</dbReference>
<evidence type="ECO:0008006" key="5">
    <source>
        <dbReference type="Google" id="ProtNLM"/>
    </source>
</evidence>
<keyword evidence="2" id="KW-0472">Membrane</keyword>
<gene>
    <name evidence="3" type="ORF">FHX74_003222</name>
</gene>
<keyword evidence="2" id="KW-1133">Transmembrane helix</keyword>
<feature type="transmembrane region" description="Helical" evidence="2">
    <location>
        <begin position="95"/>
        <end position="114"/>
    </location>
</feature>
<name>A0A7W3P6Z9_9ACTN</name>
<evidence type="ECO:0000256" key="2">
    <source>
        <dbReference type="SAM" id="Phobius"/>
    </source>
</evidence>
<keyword evidence="4" id="KW-1185">Reference proteome</keyword>
<dbReference type="EMBL" id="JACGWT010000005">
    <property type="protein sequence ID" value="MBA8795586.1"/>
    <property type="molecule type" value="Genomic_DNA"/>
</dbReference>
<evidence type="ECO:0000256" key="1">
    <source>
        <dbReference type="SAM" id="MobiDB-lite"/>
    </source>
</evidence>
<evidence type="ECO:0000313" key="4">
    <source>
        <dbReference type="Proteomes" id="UP000523079"/>
    </source>
</evidence>
<sequence>MTASTRPPGLLPAAVLVALEGIAALAYGVFEVFQIRPERLVVGLGAGILLVGYGVALLALARGLLRVRRWTRAPVVATQLIHLPLAWNFREGGTAWFAVLLGLASVVVLVCMFLPSSTAALAREVSGPDDAPDPPRAPDRKPPAGR</sequence>
<organism evidence="3 4">
    <name type="scientific">Microlunatus kandeliicorticis</name>
    <dbReference type="NCBI Taxonomy" id="1759536"/>
    <lineage>
        <taxon>Bacteria</taxon>
        <taxon>Bacillati</taxon>
        <taxon>Actinomycetota</taxon>
        <taxon>Actinomycetes</taxon>
        <taxon>Propionibacteriales</taxon>
        <taxon>Propionibacteriaceae</taxon>
        <taxon>Microlunatus</taxon>
    </lineage>
</organism>
<reference evidence="3 4" key="1">
    <citation type="submission" date="2020-07" db="EMBL/GenBank/DDBJ databases">
        <title>Sequencing the genomes of 1000 actinobacteria strains.</title>
        <authorList>
            <person name="Klenk H.-P."/>
        </authorList>
    </citation>
    <scope>NUCLEOTIDE SEQUENCE [LARGE SCALE GENOMIC DNA]</scope>
    <source>
        <strain evidence="3 4">DSM 100723</strain>
    </source>
</reference>
<feature type="transmembrane region" description="Helical" evidence="2">
    <location>
        <begin position="40"/>
        <end position="61"/>
    </location>
</feature>
<keyword evidence="2" id="KW-0812">Transmembrane</keyword>
<evidence type="ECO:0000313" key="3">
    <source>
        <dbReference type="EMBL" id="MBA8795586.1"/>
    </source>
</evidence>
<comment type="caution">
    <text evidence="3">The sequence shown here is derived from an EMBL/GenBank/DDBJ whole genome shotgun (WGS) entry which is preliminary data.</text>
</comment>
<dbReference type="Proteomes" id="UP000523079">
    <property type="component" value="Unassembled WGS sequence"/>
</dbReference>